<dbReference type="PROSITE" id="PS51186">
    <property type="entry name" value="GNAT"/>
    <property type="match status" value="1"/>
</dbReference>
<organism evidence="2 3">
    <name type="scientific">Flavisolibacter tropicus</name>
    <dbReference type="NCBI Taxonomy" id="1492898"/>
    <lineage>
        <taxon>Bacteria</taxon>
        <taxon>Pseudomonadati</taxon>
        <taxon>Bacteroidota</taxon>
        <taxon>Chitinophagia</taxon>
        <taxon>Chitinophagales</taxon>
        <taxon>Chitinophagaceae</taxon>
        <taxon>Flavisolibacter</taxon>
    </lineage>
</organism>
<name>A0A172TY37_9BACT</name>
<dbReference type="SUPFAM" id="SSF55729">
    <property type="entry name" value="Acyl-CoA N-acyltransferases (Nat)"/>
    <property type="match status" value="1"/>
</dbReference>
<evidence type="ECO:0000259" key="1">
    <source>
        <dbReference type="PROSITE" id="PS51186"/>
    </source>
</evidence>
<dbReference type="GO" id="GO:0016747">
    <property type="term" value="F:acyltransferase activity, transferring groups other than amino-acyl groups"/>
    <property type="evidence" value="ECO:0007669"/>
    <property type="project" value="InterPro"/>
</dbReference>
<dbReference type="EMBL" id="CP011390">
    <property type="protein sequence ID" value="ANE52009.1"/>
    <property type="molecule type" value="Genomic_DNA"/>
</dbReference>
<dbReference type="CDD" id="cd04301">
    <property type="entry name" value="NAT_SF"/>
    <property type="match status" value="1"/>
</dbReference>
<feature type="domain" description="N-acetyltransferase" evidence="1">
    <location>
        <begin position="78"/>
        <end position="224"/>
    </location>
</feature>
<proteinExistence type="predicted"/>
<keyword evidence="3" id="KW-1185">Reference proteome</keyword>
<dbReference type="RefSeq" id="WP_066406150.1">
    <property type="nucleotide sequence ID" value="NZ_CP011390.1"/>
</dbReference>
<reference evidence="3" key="1">
    <citation type="submission" date="2015-01" db="EMBL/GenBank/DDBJ databases">
        <title>Flavisolibacter sp./LCS9/ whole genome sequencing.</title>
        <authorList>
            <person name="Kim M.K."/>
            <person name="Srinivasan S."/>
            <person name="Lee J.-J."/>
        </authorList>
    </citation>
    <scope>NUCLEOTIDE SEQUENCE [LARGE SCALE GENOMIC DNA]</scope>
    <source>
        <strain evidence="3">LCS9</strain>
    </source>
</reference>
<dbReference type="Proteomes" id="UP000077177">
    <property type="component" value="Chromosome"/>
</dbReference>
<dbReference type="InterPro" id="IPR000182">
    <property type="entry name" value="GNAT_dom"/>
</dbReference>
<dbReference type="STRING" id="1492898.SY85_17410"/>
<dbReference type="KEGG" id="fla:SY85_17410"/>
<dbReference type="AlphaFoldDB" id="A0A172TY37"/>
<dbReference type="Pfam" id="PF00583">
    <property type="entry name" value="Acetyltransf_1"/>
    <property type="match status" value="1"/>
</dbReference>
<reference evidence="2 3" key="2">
    <citation type="journal article" date="2016" name="Int. J. Syst. Evol. Microbiol.">
        <title>Flavisolibacter tropicus sp. nov., isolated from tropical soil.</title>
        <authorList>
            <person name="Lee J.J."/>
            <person name="Kang M.S."/>
            <person name="Kim G.S."/>
            <person name="Lee C.S."/>
            <person name="Lim S."/>
            <person name="Lee J."/>
            <person name="Roh S.H."/>
            <person name="Kang H."/>
            <person name="Ha J.M."/>
            <person name="Bae S."/>
            <person name="Jung H.Y."/>
            <person name="Kim M.K."/>
        </authorList>
    </citation>
    <scope>NUCLEOTIDE SEQUENCE [LARGE SCALE GENOMIC DNA]</scope>
    <source>
        <strain evidence="2 3">LCS9</strain>
    </source>
</reference>
<protein>
    <recommendedName>
        <fullName evidence="1">N-acetyltransferase domain-containing protein</fullName>
    </recommendedName>
</protein>
<evidence type="ECO:0000313" key="3">
    <source>
        <dbReference type="Proteomes" id="UP000077177"/>
    </source>
</evidence>
<evidence type="ECO:0000313" key="2">
    <source>
        <dbReference type="EMBL" id="ANE52009.1"/>
    </source>
</evidence>
<sequence length="224" mass="25257">MNWVDPHIVETWAKGWSLAREVSLPVKEKDGWRVDVGWPQQRVRYVFPHLSNTFQQLAETISEPWHFLKVCAPPEAVETLLPARWRIQPLRFMMTCFKPMSSTKAGLPKGYRLELEKNIPVPIAKVISEDGEIAAIGRVALVNDFIIYDRIETHPAHRHRGLGSTIMKALETIGFEQGGTKGVLVATPDGKALYESLGWQLYTLYTTAVIPEEANGTDGYSKTQ</sequence>
<dbReference type="Gene3D" id="3.40.630.30">
    <property type="match status" value="1"/>
</dbReference>
<dbReference type="InterPro" id="IPR016181">
    <property type="entry name" value="Acyl_CoA_acyltransferase"/>
</dbReference>
<dbReference type="OrthoDB" id="4966223at2"/>
<accession>A0A172TY37</accession>
<gene>
    <name evidence="2" type="ORF">SY85_17410</name>
</gene>